<keyword evidence="2" id="KW-0472">Membrane</keyword>
<comment type="caution">
    <text evidence="3">The sequence shown here is derived from an EMBL/GenBank/DDBJ whole genome shotgun (WGS) entry which is preliminary data.</text>
</comment>
<organism evidence="3 4">
    <name type="scientific">Rhodococcus qingshengii</name>
    <dbReference type="NCBI Taxonomy" id="334542"/>
    <lineage>
        <taxon>Bacteria</taxon>
        <taxon>Bacillati</taxon>
        <taxon>Actinomycetota</taxon>
        <taxon>Actinomycetes</taxon>
        <taxon>Mycobacteriales</taxon>
        <taxon>Nocardiaceae</taxon>
        <taxon>Rhodococcus</taxon>
        <taxon>Rhodococcus erythropolis group</taxon>
    </lineage>
</organism>
<dbReference type="AlphaFoldDB" id="A0A2A5J335"/>
<feature type="region of interest" description="Disordered" evidence="1">
    <location>
        <begin position="117"/>
        <end position="144"/>
    </location>
</feature>
<evidence type="ECO:0000256" key="2">
    <source>
        <dbReference type="SAM" id="Phobius"/>
    </source>
</evidence>
<feature type="transmembrane region" description="Helical" evidence="2">
    <location>
        <begin position="167"/>
        <end position="188"/>
    </location>
</feature>
<name>A0A2A5J335_RHOSG</name>
<evidence type="ECO:0000313" key="4">
    <source>
        <dbReference type="Proteomes" id="UP000230886"/>
    </source>
</evidence>
<sequence>MNEYNPGDSRLPGNGAIPADTELHARMAALQTRREGLTVAGTNFGIFYDESDPREAELQVTFDDGTALSRVVLALDPAALVELSDQVREVLQAQRSAIEADLPPGYVLAVAGQDAPEPLDAEHQTEEDEDEENDDTRSKYARASDPMNLRGLVQNLPPIAGVPSSRWLPMVIGLVVIVVVLAALLGGAL</sequence>
<evidence type="ECO:0000313" key="3">
    <source>
        <dbReference type="EMBL" id="PCK23629.1"/>
    </source>
</evidence>
<accession>A0A2A5J335</accession>
<dbReference type="RefSeq" id="WP_099698684.1">
    <property type="nucleotide sequence ID" value="NZ_NOVD01000048.1"/>
</dbReference>
<proteinExistence type="predicted"/>
<dbReference type="EMBL" id="NOVD01000048">
    <property type="protein sequence ID" value="PCK23629.1"/>
    <property type="molecule type" value="Genomic_DNA"/>
</dbReference>
<gene>
    <name evidence="3" type="ORF">CHR55_29730</name>
</gene>
<dbReference type="Proteomes" id="UP000230886">
    <property type="component" value="Unassembled WGS sequence"/>
</dbReference>
<feature type="compositionally biased region" description="Acidic residues" evidence="1">
    <location>
        <begin position="125"/>
        <end position="134"/>
    </location>
</feature>
<keyword evidence="2" id="KW-1133">Transmembrane helix</keyword>
<keyword evidence="2" id="KW-0812">Transmembrane</keyword>
<evidence type="ECO:0000256" key="1">
    <source>
        <dbReference type="SAM" id="MobiDB-lite"/>
    </source>
</evidence>
<reference evidence="3 4" key="1">
    <citation type="submission" date="2017-07" db="EMBL/GenBank/DDBJ databases">
        <title>Draft sequence of Rhodococcus enclensis 23b-28.</title>
        <authorList>
            <person name="Besaury L."/>
            <person name="Sancelme M."/>
            <person name="Amato P."/>
            <person name="Lallement A."/>
            <person name="Delort A.-M."/>
        </authorList>
    </citation>
    <scope>NUCLEOTIDE SEQUENCE [LARGE SCALE GENOMIC DNA]</scope>
    <source>
        <strain evidence="3 4">23b-28</strain>
    </source>
</reference>
<protein>
    <submittedName>
        <fullName evidence="3">Uncharacterized protein</fullName>
    </submittedName>
</protein>